<dbReference type="InterPro" id="IPR018247">
    <property type="entry name" value="EF_Hand_1_Ca_BS"/>
</dbReference>
<dbReference type="PROSITE" id="PS50222">
    <property type="entry name" value="EF_HAND_2"/>
    <property type="match status" value="1"/>
</dbReference>
<evidence type="ECO:0000256" key="1">
    <source>
        <dbReference type="ARBA" id="ARBA00004141"/>
    </source>
</evidence>
<evidence type="ECO:0000256" key="6">
    <source>
        <dbReference type="SAM" id="Phobius"/>
    </source>
</evidence>
<organism evidence="8 9">
    <name type="scientific">Symbiodinium natans</name>
    <dbReference type="NCBI Taxonomy" id="878477"/>
    <lineage>
        <taxon>Eukaryota</taxon>
        <taxon>Sar</taxon>
        <taxon>Alveolata</taxon>
        <taxon>Dinophyceae</taxon>
        <taxon>Suessiales</taxon>
        <taxon>Symbiodiniaceae</taxon>
        <taxon>Symbiodinium</taxon>
    </lineage>
</organism>
<dbReference type="InterPro" id="IPR043203">
    <property type="entry name" value="VGCC_Ca_Na"/>
</dbReference>
<dbReference type="InterPro" id="IPR002048">
    <property type="entry name" value="EF_hand_dom"/>
</dbReference>
<evidence type="ECO:0000313" key="9">
    <source>
        <dbReference type="Proteomes" id="UP000604046"/>
    </source>
</evidence>
<dbReference type="Gene3D" id="1.10.287.70">
    <property type="match status" value="1"/>
</dbReference>
<evidence type="ECO:0000256" key="3">
    <source>
        <dbReference type="ARBA" id="ARBA00022837"/>
    </source>
</evidence>
<gene>
    <name evidence="8" type="primary">Scn11a</name>
    <name evidence="8" type="ORF">SNAT2548_LOCUS25547</name>
</gene>
<reference evidence="8" key="1">
    <citation type="submission" date="2021-02" db="EMBL/GenBank/DDBJ databases">
        <authorList>
            <person name="Dougan E. K."/>
            <person name="Rhodes N."/>
            <person name="Thang M."/>
            <person name="Chan C."/>
        </authorList>
    </citation>
    <scope>NUCLEOTIDE SEQUENCE</scope>
</reference>
<feature type="transmembrane region" description="Helical" evidence="6">
    <location>
        <begin position="212"/>
        <end position="234"/>
    </location>
</feature>
<keyword evidence="4 6" id="KW-1133">Transmembrane helix</keyword>
<dbReference type="PANTHER" id="PTHR10037">
    <property type="entry name" value="VOLTAGE-GATED CATION CHANNEL CALCIUM AND SODIUM"/>
    <property type="match status" value="1"/>
</dbReference>
<dbReference type="PROSITE" id="PS00018">
    <property type="entry name" value="EF_HAND_1"/>
    <property type="match status" value="1"/>
</dbReference>
<keyword evidence="5 6" id="KW-0472">Membrane</keyword>
<dbReference type="InterPro" id="IPR027359">
    <property type="entry name" value="Volt_channel_dom_sf"/>
</dbReference>
<evidence type="ECO:0000256" key="2">
    <source>
        <dbReference type="ARBA" id="ARBA00022692"/>
    </source>
</evidence>
<dbReference type="PANTHER" id="PTHR10037:SF62">
    <property type="entry name" value="SODIUM CHANNEL PROTEIN 60E"/>
    <property type="match status" value="1"/>
</dbReference>
<feature type="transmembrane region" description="Helical" evidence="6">
    <location>
        <begin position="179"/>
        <end position="200"/>
    </location>
</feature>
<dbReference type="Gene3D" id="1.10.238.10">
    <property type="entry name" value="EF-hand"/>
    <property type="match status" value="1"/>
</dbReference>
<dbReference type="Gene3D" id="1.20.120.350">
    <property type="entry name" value="Voltage-gated potassium channels. Chain C"/>
    <property type="match status" value="1"/>
</dbReference>
<dbReference type="Proteomes" id="UP000604046">
    <property type="component" value="Unassembled WGS sequence"/>
</dbReference>
<accession>A0A812S4E9</accession>
<comment type="subcellular location">
    <subcellularLocation>
        <location evidence="1">Membrane</location>
        <topology evidence="1">Multi-pass membrane protein</topology>
    </subcellularLocation>
</comment>
<evidence type="ECO:0000256" key="4">
    <source>
        <dbReference type="ARBA" id="ARBA00022989"/>
    </source>
</evidence>
<feature type="transmembrane region" description="Helical" evidence="6">
    <location>
        <begin position="254"/>
        <end position="278"/>
    </location>
</feature>
<evidence type="ECO:0000259" key="7">
    <source>
        <dbReference type="PROSITE" id="PS50222"/>
    </source>
</evidence>
<protein>
    <submittedName>
        <fullName evidence="8">Scn11a protein</fullName>
    </submittedName>
</protein>
<feature type="transmembrane region" description="Helical" evidence="6">
    <location>
        <begin position="323"/>
        <end position="342"/>
    </location>
</feature>
<dbReference type="SMART" id="SM00054">
    <property type="entry name" value="EFh"/>
    <property type="match status" value="2"/>
</dbReference>
<dbReference type="SUPFAM" id="SSF47473">
    <property type="entry name" value="EF-hand"/>
    <property type="match status" value="1"/>
</dbReference>
<dbReference type="AlphaFoldDB" id="A0A812S4E9"/>
<dbReference type="GO" id="GO:0005248">
    <property type="term" value="F:voltage-gated sodium channel activity"/>
    <property type="evidence" value="ECO:0007669"/>
    <property type="project" value="TreeGrafter"/>
</dbReference>
<dbReference type="GO" id="GO:0005509">
    <property type="term" value="F:calcium ion binding"/>
    <property type="evidence" value="ECO:0007669"/>
    <property type="project" value="InterPro"/>
</dbReference>
<dbReference type="Pfam" id="PF00520">
    <property type="entry name" value="Ion_trans"/>
    <property type="match status" value="1"/>
</dbReference>
<evidence type="ECO:0000313" key="8">
    <source>
        <dbReference type="EMBL" id="CAE7460338.1"/>
    </source>
</evidence>
<name>A0A812S4E9_9DINO</name>
<evidence type="ECO:0000256" key="5">
    <source>
        <dbReference type="ARBA" id="ARBA00023136"/>
    </source>
</evidence>
<feature type="transmembrane region" description="Helical" evidence="6">
    <location>
        <begin position="406"/>
        <end position="432"/>
    </location>
</feature>
<comment type="caution">
    <text evidence="8">The sequence shown here is derived from an EMBL/GenBank/DDBJ whole genome shotgun (WGS) entry which is preliminary data.</text>
</comment>
<keyword evidence="9" id="KW-1185">Reference proteome</keyword>
<proteinExistence type="predicted"/>
<keyword evidence="2 6" id="KW-0812">Transmembrane</keyword>
<dbReference type="GO" id="GO:0001518">
    <property type="term" value="C:voltage-gated sodium channel complex"/>
    <property type="evidence" value="ECO:0007669"/>
    <property type="project" value="TreeGrafter"/>
</dbReference>
<dbReference type="SUPFAM" id="SSF81324">
    <property type="entry name" value="Voltage-gated potassium channels"/>
    <property type="match status" value="1"/>
</dbReference>
<sequence length="588" mass="65613">MANLPGDSAELLGLMELREYLELQFAKQAQLLAEIRSDMKSMSLAPHAPSFSESRPTESTLGYYPRTRSTTFSLFGHFEEQAKANAGAPLKPAAELVESVDFNETSECESHHSYHGPLRGRLGTQDSAARRVSMVDPEMIRQHIEAHDLRNLRLVRAMSSLGSVSLRTRAREAVQSGPFNALILFLIVVNAILLGVEIDVSSQLGEDEIPSWFMVVNTAIVGIFVLEIILKLIAMGCHDFWRGPQAGWNMFDVVIVALSTVEVLIDLFATTVASNLWGADTWSFMRTLRLARALRGLRFFRMIRYFSALRALILSIISTMSSLLWTLVLLFILFYSFSVIIMQMVSDYCRYLAVVSRSDTNATPECPDELHLHWPSVLESMLTLLYCITDGISWEVALNPLRQVSLLAVGVLIFYIIISVFTILNVVTGVFVNTAIERASADKDIASLKALQRRTEQMKELQQAFEEIDEGQTNEVRMQDIEKAASLDRLGACMEALDISAEDVKTLFTLIDTDNSGAVDLEEFVSGCMQLHGPAKSLQIAKMSYENKRIKEAIQTIGYQVFEVNRKLSSLRSSGAAVSSTSLHQLRE</sequence>
<dbReference type="InterPro" id="IPR011992">
    <property type="entry name" value="EF-hand-dom_pair"/>
</dbReference>
<dbReference type="EMBL" id="CAJNDS010002399">
    <property type="protein sequence ID" value="CAE7460338.1"/>
    <property type="molecule type" value="Genomic_DNA"/>
</dbReference>
<feature type="domain" description="EF-hand" evidence="7">
    <location>
        <begin position="499"/>
        <end position="534"/>
    </location>
</feature>
<dbReference type="Pfam" id="PF13499">
    <property type="entry name" value="EF-hand_7"/>
    <property type="match status" value="1"/>
</dbReference>
<dbReference type="InterPro" id="IPR005821">
    <property type="entry name" value="Ion_trans_dom"/>
</dbReference>
<dbReference type="OrthoDB" id="431720at2759"/>
<keyword evidence="3" id="KW-0106">Calcium</keyword>